<name>A0A7W7RMR6_9ACTN</name>
<protein>
    <submittedName>
        <fullName evidence="1">Uncharacterized protein</fullName>
    </submittedName>
</protein>
<evidence type="ECO:0000313" key="2">
    <source>
        <dbReference type="Proteomes" id="UP000523007"/>
    </source>
</evidence>
<evidence type="ECO:0000313" key="1">
    <source>
        <dbReference type="EMBL" id="MBB4934863.1"/>
    </source>
</evidence>
<dbReference type="RefSeq" id="WP_184584545.1">
    <property type="nucleotide sequence ID" value="NZ_JACHJT010000002.1"/>
</dbReference>
<sequence length="164" mass="18056">MADPETIAELLNEEGTYQADGQPWSSWAVTARISALWPHHRYQEWPREYGTYPGYLGGLRDRLEFRLPRGRIGPRTEFVRGGLRLGEPLTAYDGTPAALVRAVKEGPVQIPGDPAKVAARVIDSAAQHPAPLRLVLGSDSYQAVTAALRERLAQVEPQQTDADT</sequence>
<dbReference type="Proteomes" id="UP000523007">
    <property type="component" value="Unassembled WGS sequence"/>
</dbReference>
<dbReference type="EMBL" id="JACHJT010000002">
    <property type="protein sequence ID" value="MBB4934863.1"/>
    <property type="molecule type" value="Genomic_DNA"/>
</dbReference>
<proteinExistence type="predicted"/>
<keyword evidence="2" id="KW-1185">Reference proteome</keyword>
<organism evidence="1 2">
    <name type="scientific">Lipingzhangella halophila</name>
    <dbReference type="NCBI Taxonomy" id="1783352"/>
    <lineage>
        <taxon>Bacteria</taxon>
        <taxon>Bacillati</taxon>
        <taxon>Actinomycetota</taxon>
        <taxon>Actinomycetes</taxon>
        <taxon>Streptosporangiales</taxon>
        <taxon>Nocardiopsidaceae</taxon>
        <taxon>Lipingzhangella</taxon>
    </lineage>
</organism>
<reference evidence="1 2" key="1">
    <citation type="submission" date="2020-08" db="EMBL/GenBank/DDBJ databases">
        <title>Sequencing the genomes of 1000 actinobacteria strains.</title>
        <authorList>
            <person name="Klenk H.-P."/>
        </authorList>
    </citation>
    <scope>NUCLEOTIDE SEQUENCE [LARGE SCALE GENOMIC DNA]</scope>
    <source>
        <strain evidence="1 2">DSM 102030</strain>
    </source>
</reference>
<dbReference type="AlphaFoldDB" id="A0A7W7RMR6"/>
<gene>
    <name evidence="1" type="ORF">F4561_005757</name>
</gene>
<comment type="caution">
    <text evidence="1">The sequence shown here is derived from an EMBL/GenBank/DDBJ whole genome shotgun (WGS) entry which is preliminary data.</text>
</comment>
<accession>A0A7W7RMR6</accession>